<comment type="caution">
    <text evidence="1">The sequence shown here is derived from an EMBL/GenBank/DDBJ whole genome shotgun (WGS) entry which is preliminary data.</text>
</comment>
<dbReference type="Gramene" id="OE9A049119T1">
    <property type="protein sequence ID" value="OE9A049119C1"/>
    <property type="gene ID" value="OE9A049119"/>
</dbReference>
<evidence type="ECO:0000313" key="2">
    <source>
        <dbReference type="Proteomes" id="UP000594638"/>
    </source>
</evidence>
<accession>A0A8S0QTM0</accession>
<organism evidence="1 2">
    <name type="scientific">Olea europaea subsp. europaea</name>
    <dbReference type="NCBI Taxonomy" id="158383"/>
    <lineage>
        <taxon>Eukaryota</taxon>
        <taxon>Viridiplantae</taxon>
        <taxon>Streptophyta</taxon>
        <taxon>Embryophyta</taxon>
        <taxon>Tracheophyta</taxon>
        <taxon>Spermatophyta</taxon>
        <taxon>Magnoliopsida</taxon>
        <taxon>eudicotyledons</taxon>
        <taxon>Gunneridae</taxon>
        <taxon>Pentapetalae</taxon>
        <taxon>asterids</taxon>
        <taxon>lamiids</taxon>
        <taxon>Lamiales</taxon>
        <taxon>Oleaceae</taxon>
        <taxon>Oleeae</taxon>
        <taxon>Olea</taxon>
    </lineage>
</organism>
<name>A0A8S0QTM0_OLEEU</name>
<protein>
    <submittedName>
        <fullName evidence="1">Uncharacterized protein</fullName>
    </submittedName>
</protein>
<dbReference type="Proteomes" id="UP000594638">
    <property type="component" value="Unassembled WGS sequence"/>
</dbReference>
<sequence length="102" mass="11661">MDEILNIFREKSKANIVRNYEPIDEVRNVKKIVDSKGKGRIDSVDEFEFHYTIHPHSFNLGVGSTQPSLLEAMKSKKVQKHIDSVISGLLKETKSTEEGIYK</sequence>
<proteinExistence type="predicted"/>
<dbReference type="AlphaFoldDB" id="A0A8S0QTM0"/>
<evidence type="ECO:0000313" key="1">
    <source>
        <dbReference type="EMBL" id="CAA2969166.1"/>
    </source>
</evidence>
<reference evidence="1 2" key="1">
    <citation type="submission" date="2019-12" db="EMBL/GenBank/DDBJ databases">
        <authorList>
            <person name="Alioto T."/>
            <person name="Alioto T."/>
            <person name="Gomez Garrido J."/>
        </authorList>
    </citation>
    <scope>NUCLEOTIDE SEQUENCE [LARGE SCALE GENOMIC DNA]</scope>
</reference>
<gene>
    <name evidence="1" type="ORF">OLEA9_A049119</name>
</gene>
<keyword evidence="2" id="KW-1185">Reference proteome</keyword>
<dbReference type="EMBL" id="CACTIH010001933">
    <property type="protein sequence ID" value="CAA2969166.1"/>
    <property type="molecule type" value="Genomic_DNA"/>
</dbReference>